<feature type="chain" id="PRO_5028845079" evidence="1">
    <location>
        <begin position="29"/>
        <end position="130"/>
    </location>
</feature>
<protein>
    <submittedName>
        <fullName evidence="3">Defensin-like protein</fullName>
    </submittedName>
</protein>
<organism evidence="2 3">
    <name type="scientific">Panagrellus redivivus</name>
    <name type="common">Microworm</name>
    <dbReference type="NCBI Taxonomy" id="6233"/>
    <lineage>
        <taxon>Eukaryota</taxon>
        <taxon>Metazoa</taxon>
        <taxon>Ecdysozoa</taxon>
        <taxon>Nematoda</taxon>
        <taxon>Chromadorea</taxon>
        <taxon>Rhabditida</taxon>
        <taxon>Tylenchina</taxon>
        <taxon>Panagrolaimomorpha</taxon>
        <taxon>Panagrolaimoidea</taxon>
        <taxon>Panagrolaimidae</taxon>
        <taxon>Panagrellus</taxon>
    </lineage>
</organism>
<feature type="signal peptide" evidence="1">
    <location>
        <begin position="1"/>
        <end position="28"/>
    </location>
</feature>
<proteinExistence type="predicted"/>
<reference evidence="3" key="2">
    <citation type="submission" date="2020-10" db="UniProtKB">
        <authorList>
            <consortium name="WormBaseParasite"/>
        </authorList>
    </citation>
    <scope>IDENTIFICATION</scope>
</reference>
<reference evidence="2" key="1">
    <citation type="journal article" date="2013" name="Genetics">
        <title>The draft genome and transcriptome of Panagrellus redivivus are shaped by the harsh demands of a free-living lifestyle.</title>
        <authorList>
            <person name="Srinivasan J."/>
            <person name="Dillman A.R."/>
            <person name="Macchietto M.G."/>
            <person name="Heikkinen L."/>
            <person name="Lakso M."/>
            <person name="Fracchia K.M."/>
            <person name="Antoshechkin I."/>
            <person name="Mortazavi A."/>
            <person name="Wong G."/>
            <person name="Sternberg P.W."/>
        </authorList>
    </citation>
    <scope>NUCLEOTIDE SEQUENCE [LARGE SCALE GENOMIC DNA]</scope>
    <source>
        <strain evidence="2">MT8872</strain>
    </source>
</reference>
<evidence type="ECO:0000313" key="2">
    <source>
        <dbReference type="Proteomes" id="UP000492821"/>
    </source>
</evidence>
<keyword evidence="1" id="KW-0732">Signal</keyword>
<dbReference type="WBParaSite" id="Pan_g16943.t1">
    <property type="protein sequence ID" value="Pan_g16943.t1"/>
    <property type="gene ID" value="Pan_g16943"/>
</dbReference>
<dbReference type="Proteomes" id="UP000492821">
    <property type="component" value="Unassembled WGS sequence"/>
</dbReference>
<dbReference type="AlphaFoldDB" id="A0A7E4V5Q0"/>
<evidence type="ECO:0000313" key="3">
    <source>
        <dbReference type="WBParaSite" id="Pan_g16943.t1"/>
    </source>
</evidence>
<sequence length="130" mass="14949">MPSLRYQFNITTIALLSFALSLLTLVSSRSLESATFGCSAMDHAACDELCKTDYFWYGHCSAWNGVDFQCKCYEYRAPLNSIVCQNYKDYCNDFCQRKTKENGYCFPSKSTRDPRGEPQCMCFKVLEPFI</sequence>
<evidence type="ECO:0000256" key="1">
    <source>
        <dbReference type="SAM" id="SignalP"/>
    </source>
</evidence>
<accession>A0A7E4V5Q0</accession>
<name>A0A7E4V5Q0_PANRE</name>
<keyword evidence="2" id="KW-1185">Reference proteome</keyword>